<dbReference type="AlphaFoldDB" id="A0A0Q3KJM9"/>
<sequence>MNEVRIAVFVFLCLTAASLGALFSYERLPEHQRQDDTRQVVHLIANIFVVMTSLVLGLMITSAKSRFDIVNQDVHSYATELILLDRMLLLYGPEADETRQKLLAYAERAANGHWTAEGGLSDKTSEGLLEDVGTRLRSFEPRGDPQLSIWNDIREQYRKALELRWSLVEQAEGSLPRPLMLMLVAWLVLIFATYGFRAPRNAVVVTGFIAASALIGGAIYLIVDMDLPFDGPIQVSSAPLQRALTEMRR</sequence>
<dbReference type="OrthoDB" id="4760162at2"/>
<dbReference type="EMBL" id="LMAR01000045">
    <property type="protein sequence ID" value="KQK29771.1"/>
    <property type="molecule type" value="Genomic_DNA"/>
</dbReference>
<keyword evidence="1" id="KW-0812">Transmembrane</keyword>
<evidence type="ECO:0008006" key="6">
    <source>
        <dbReference type="Google" id="ProtNLM"/>
    </source>
</evidence>
<dbReference type="Proteomes" id="UP000190130">
    <property type="component" value="Unassembled WGS sequence"/>
</dbReference>
<feature type="transmembrane region" description="Helical" evidence="1">
    <location>
        <begin position="40"/>
        <end position="60"/>
    </location>
</feature>
<keyword evidence="1" id="KW-1133">Transmembrane helix</keyword>
<reference evidence="2 4" key="1">
    <citation type="submission" date="2015-10" db="EMBL/GenBank/DDBJ databases">
        <title>Draft genome of Bosea thiooxidans.</title>
        <authorList>
            <person name="Wang X."/>
        </authorList>
    </citation>
    <scope>NUCLEOTIDE SEQUENCE [LARGE SCALE GENOMIC DNA]</scope>
    <source>
        <strain evidence="2 4">CGMCC 9174</strain>
    </source>
</reference>
<evidence type="ECO:0000313" key="3">
    <source>
        <dbReference type="EMBL" id="SKB33513.1"/>
    </source>
</evidence>
<evidence type="ECO:0000313" key="5">
    <source>
        <dbReference type="Proteomes" id="UP000190130"/>
    </source>
</evidence>
<evidence type="ECO:0000313" key="4">
    <source>
        <dbReference type="Proteomes" id="UP000051562"/>
    </source>
</evidence>
<dbReference type="InterPro" id="IPR025333">
    <property type="entry name" value="DUF4239"/>
</dbReference>
<dbReference type="EMBL" id="FUYX01000001">
    <property type="protein sequence ID" value="SKB33513.1"/>
    <property type="molecule type" value="Genomic_DNA"/>
</dbReference>
<feature type="transmembrane region" description="Helical" evidence="1">
    <location>
        <begin position="202"/>
        <end position="223"/>
    </location>
</feature>
<protein>
    <recommendedName>
        <fullName evidence="6">DUF4239 domain-containing protein</fullName>
    </recommendedName>
</protein>
<reference evidence="3 5" key="2">
    <citation type="submission" date="2017-02" db="EMBL/GenBank/DDBJ databases">
        <authorList>
            <person name="Peterson S.W."/>
        </authorList>
    </citation>
    <scope>NUCLEOTIDE SEQUENCE [LARGE SCALE GENOMIC DNA]</scope>
    <source>
        <strain evidence="3 5">DSM 9653</strain>
    </source>
</reference>
<feature type="transmembrane region" description="Helical" evidence="1">
    <location>
        <begin position="179"/>
        <end position="196"/>
    </location>
</feature>
<dbReference type="Pfam" id="PF14023">
    <property type="entry name" value="Bestrophin-like"/>
    <property type="match status" value="1"/>
</dbReference>
<gene>
    <name evidence="2" type="ORF">ARD30_05325</name>
    <name evidence="3" type="ORF">SAMN05660750_00140</name>
</gene>
<keyword evidence="4" id="KW-1185">Reference proteome</keyword>
<proteinExistence type="predicted"/>
<dbReference type="STRING" id="53254.SAMN05660750_00140"/>
<organism evidence="2 4">
    <name type="scientific">Bosea thiooxidans</name>
    <dbReference type="NCBI Taxonomy" id="53254"/>
    <lineage>
        <taxon>Bacteria</taxon>
        <taxon>Pseudomonadati</taxon>
        <taxon>Pseudomonadota</taxon>
        <taxon>Alphaproteobacteria</taxon>
        <taxon>Hyphomicrobiales</taxon>
        <taxon>Boseaceae</taxon>
        <taxon>Bosea</taxon>
    </lineage>
</organism>
<dbReference type="RefSeq" id="WP_055728921.1">
    <property type="nucleotide sequence ID" value="NZ_FUYX01000001.1"/>
</dbReference>
<evidence type="ECO:0000256" key="1">
    <source>
        <dbReference type="SAM" id="Phobius"/>
    </source>
</evidence>
<accession>A0A0Q3KJM9</accession>
<evidence type="ECO:0000313" key="2">
    <source>
        <dbReference type="EMBL" id="KQK29771.1"/>
    </source>
</evidence>
<keyword evidence="1" id="KW-0472">Membrane</keyword>
<name>A0A0Q3KJM9_9HYPH</name>
<dbReference type="Proteomes" id="UP000051562">
    <property type="component" value="Unassembled WGS sequence"/>
</dbReference>